<proteinExistence type="predicted"/>
<dbReference type="Proteomes" id="UP001373909">
    <property type="component" value="Chromosome"/>
</dbReference>
<dbReference type="EMBL" id="CP142523">
    <property type="protein sequence ID" value="WWO44564.1"/>
    <property type="molecule type" value="Genomic_DNA"/>
</dbReference>
<protein>
    <submittedName>
        <fullName evidence="1">Uncharacterized protein</fullName>
    </submittedName>
</protein>
<gene>
    <name evidence="1" type="ORF">OPV09_17755</name>
</gene>
<sequence>MNVKKIIEWAPVVRDAEGWYRHPDMPEFDEDQEEEYRAWLAAQGLDTTYSSLESEDDTHPAHIAYFGQAGTDVSDWNPAPPAGDGWFTLSIHDSEDGPYWVWGRREQAAQ</sequence>
<organism evidence="1 2">
    <name type="scientific">Janthinobacterium aestuarii</name>
    <dbReference type="NCBI Taxonomy" id="2985511"/>
    <lineage>
        <taxon>Bacteria</taxon>
        <taxon>Pseudomonadati</taxon>
        <taxon>Pseudomonadota</taxon>
        <taxon>Betaproteobacteria</taxon>
        <taxon>Burkholderiales</taxon>
        <taxon>Oxalobacteraceae</taxon>
        <taxon>Janthinobacterium</taxon>
    </lineage>
</organism>
<keyword evidence="2" id="KW-1185">Reference proteome</keyword>
<evidence type="ECO:0000313" key="2">
    <source>
        <dbReference type="Proteomes" id="UP001373909"/>
    </source>
</evidence>
<name>A0ABZ2GKG8_9BURK</name>
<reference evidence="1 2" key="1">
    <citation type="submission" date="2024-01" db="EMBL/GenBank/DDBJ databases">
        <title>Draft genome sequences of nine bacterial species from freshwater ponds near Washington, DC.</title>
        <authorList>
            <person name="Pavloudi C."/>
            <person name="Oliver L."/>
            <person name="Slattery K."/>
            <person name="Lissner G."/>
            <person name="Saw J.H."/>
        </authorList>
    </citation>
    <scope>NUCLEOTIDE SEQUENCE [LARGE SCALE GENOMIC DNA]</scope>
    <source>
        <strain evidence="2">TB1-E2</strain>
    </source>
</reference>
<dbReference type="RefSeq" id="WP_338678973.1">
    <property type="nucleotide sequence ID" value="NZ_CP142523.1"/>
</dbReference>
<accession>A0ABZ2GKG8</accession>
<evidence type="ECO:0000313" key="1">
    <source>
        <dbReference type="EMBL" id="WWO44564.1"/>
    </source>
</evidence>